<dbReference type="Proteomes" id="UP000334820">
    <property type="component" value="Unassembled WGS sequence"/>
</dbReference>
<organism evidence="2 3">
    <name type="scientific">Thermogemmatispora aurantia</name>
    <dbReference type="NCBI Taxonomy" id="2045279"/>
    <lineage>
        <taxon>Bacteria</taxon>
        <taxon>Bacillati</taxon>
        <taxon>Chloroflexota</taxon>
        <taxon>Ktedonobacteria</taxon>
        <taxon>Thermogemmatisporales</taxon>
        <taxon>Thermogemmatisporaceae</taxon>
        <taxon>Thermogemmatispora</taxon>
    </lineage>
</organism>
<dbReference type="PANTHER" id="PTHR21381:SF3">
    <property type="entry name" value="SGC REGION PROTEIN SGCQ-RELATED"/>
    <property type="match status" value="1"/>
</dbReference>
<dbReference type="EMBL" id="BKZV01000003">
    <property type="protein sequence ID" value="GER83744.1"/>
    <property type="molecule type" value="Genomic_DNA"/>
</dbReference>
<evidence type="ECO:0000313" key="3">
    <source>
        <dbReference type="Proteomes" id="UP000334820"/>
    </source>
</evidence>
<dbReference type="PANTHER" id="PTHR21381">
    <property type="entry name" value="ZGC:162297"/>
    <property type="match status" value="1"/>
</dbReference>
<dbReference type="Pfam" id="PF03437">
    <property type="entry name" value="BtpA"/>
    <property type="match status" value="1"/>
</dbReference>
<sequence>MLEQLFGRPRPVIAMMHLPPLPGRPLYDSRGGMAAIVDALRRDLEVLQEGGVDGLLFCNEGDRPYALKIDRAQVAAMAAAIGELRPYLSLPYGVDLLWDPLAALAVAQAVRASFVREVFTGVYDSDMGLWQPDAAAALDYRRQIGADNIRLFFNIEPEFARPLSPRPIGALARSVVVSSLADAILISGPMAGAEADLSHIREAKAAVPSTPVLANTGVRIETVRATLAVADGVIVGTGLKRDGYTWNPVDPERVRRFMDEVRAAREEA</sequence>
<dbReference type="SUPFAM" id="SSF51366">
    <property type="entry name" value="Ribulose-phoshate binding barrel"/>
    <property type="match status" value="1"/>
</dbReference>
<proteinExistence type="inferred from homology"/>
<keyword evidence="3" id="KW-1185">Reference proteome</keyword>
<protein>
    <submittedName>
        <fullName evidence="2">Sgc region protein SgcQ</fullName>
    </submittedName>
</protein>
<comment type="similarity">
    <text evidence="1">Belongs to the BtpA family.</text>
</comment>
<evidence type="ECO:0000313" key="2">
    <source>
        <dbReference type="EMBL" id="GER83744.1"/>
    </source>
</evidence>
<dbReference type="InterPro" id="IPR011060">
    <property type="entry name" value="RibuloseP-bd_barrel"/>
</dbReference>
<dbReference type="PIRSF" id="PIRSF005956">
    <property type="entry name" value="BtpA"/>
    <property type="match status" value="1"/>
</dbReference>
<comment type="caution">
    <text evidence="2">The sequence shown here is derived from an EMBL/GenBank/DDBJ whole genome shotgun (WGS) entry which is preliminary data.</text>
</comment>
<dbReference type="NCBIfam" id="TIGR00259">
    <property type="entry name" value="thylakoid_BtpA"/>
    <property type="match status" value="1"/>
</dbReference>
<dbReference type="InterPro" id="IPR005137">
    <property type="entry name" value="BtpA"/>
</dbReference>
<accession>A0A5J4K545</accession>
<gene>
    <name evidence="2" type="ORF">KTAU_23810</name>
</gene>
<name>A0A5J4K545_9CHLR</name>
<dbReference type="AlphaFoldDB" id="A0A5J4K545"/>
<reference evidence="2 3" key="1">
    <citation type="journal article" date="2019" name="Int. J. Syst. Evol. Microbiol.">
        <title>Thermogemmatispora aurantia sp. nov. and Thermogemmatispora argillosa sp. nov., within the class Ktedonobacteria, and emended description of the genus Thermogemmatispora.</title>
        <authorList>
            <person name="Zheng Y."/>
            <person name="Wang C.M."/>
            <person name="Sakai Y."/>
            <person name="Abe K."/>
            <person name="Yokota A."/>
            <person name="Yabe S."/>
        </authorList>
    </citation>
    <scope>NUCLEOTIDE SEQUENCE [LARGE SCALE GENOMIC DNA]</scope>
    <source>
        <strain evidence="2 3">A1-2</strain>
    </source>
</reference>
<evidence type="ECO:0000256" key="1">
    <source>
        <dbReference type="ARBA" id="ARBA00006007"/>
    </source>
</evidence>